<organism evidence="2 3">
    <name type="scientific">Deinococcus hopiensis KR-140</name>
    <dbReference type="NCBI Taxonomy" id="695939"/>
    <lineage>
        <taxon>Bacteria</taxon>
        <taxon>Thermotogati</taxon>
        <taxon>Deinococcota</taxon>
        <taxon>Deinococci</taxon>
        <taxon>Deinococcales</taxon>
        <taxon>Deinococcaceae</taxon>
        <taxon>Deinococcus</taxon>
    </lineage>
</organism>
<keyword evidence="3" id="KW-1185">Reference proteome</keyword>
<dbReference type="InterPro" id="IPR043519">
    <property type="entry name" value="NT_sf"/>
</dbReference>
<sequence>MNLMAPLASPPQGPVLWPHHWRTVERLRERFGEDARFSALIVGGSLAKEYGREDSDVDVVFIATPEEARRREAAQDFGYFDQADCDYAGGHVDSKVVDLAFLRDGAAGRRGRPSSARFPSSRT</sequence>
<dbReference type="InterPro" id="IPR002934">
    <property type="entry name" value="Polymerase_NTP_transf_dom"/>
</dbReference>
<keyword evidence="2" id="KW-0808">Transferase</keyword>
<evidence type="ECO:0000313" key="3">
    <source>
        <dbReference type="Proteomes" id="UP000192582"/>
    </source>
</evidence>
<dbReference type="Gene3D" id="3.30.460.10">
    <property type="entry name" value="Beta Polymerase, domain 2"/>
    <property type="match status" value="1"/>
</dbReference>
<protein>
    <submittedName>
        <fullName evidence="2">Nucleotidyltransferase domain-containing protein</fullName>
    </submittedName>
</protein>
<reference evidence="2 3" key="1">
    <citation type="submission" date="2017-04" db="EMBL/GenBank/DDBJ databases">
        <authorList>
            <person name="Afonso C.L."/>
            <person name="Miller P.J."/>
            <person name="Scott M.A."/>
            <person name="Spackman E."/>
            <person name="Goraichik I."/>
            <person name="Dimitrov K.M."/>
            <person name="Suarez D.L."/>
            <person name="Swayne D.E."/>
        </authorList>
    </citation>
    <scope>NUCLEOTIDE SEQUENCE [LARGE SCALE GENOMIC DNA]</scope>
    <source>
        <strain evidence="2 3">KR-140</strain>
    </source>
</reference>
<gene>
    <name evidence="2" type="ORF">SAMN00790413_01267</name>
</gene>
<dbReference type="SUPFAM" id="SSF81301">
    <property type="entry name" value="Nucleotidyltransferase"/>
    <property type="match status" value="1"/>
</dbReference>
<dbReference type="CDD" id="cd05403">
    <property type="entry name" value="NT_KNTase_like"/>
    <property type="match status" value="1"/>
</dbReference>
<dbReference type="Proteomes" id="UP000192582">
    <property type="component" value="Unassembled WGS sequence"/>
</dbReference>
<dbReference type="EMBL" id="FWWU01000009">
    <property type="protein sequence ID" value="SMB91734.1"/>
    <property type="molecule type" value="Genomic_DNA"/>
</dbReference>
<dbReference type="Pfam" id="PF01909">
    <property type="entry name" value="NTP_transf_2"/>
    <property type="match status" value="1"/>
</dbReference>
<name>A0A1W1VFH6_9DEIO</name>
<evidence type="ECO:0000313" key="2">
    <source>
        <dbReference type="EMBL" id="SMB91734.1"/>
    </source>
</evidence>
<proteinExistence type="predicted"/>
<evidence type="ECO:0000259" key="1">
    <source>
        <dbReference type="Pfam" id="PF01909"/>
    </source>
</evidence>
<dbReference type="AlphaFoldDB" id="A0A1W1VFH6"/>
<dbReference type="GO" id="GO:0016779">
    <property type="term" value="F:nucleotidyltransferase activity"/>
    <property type="evidence" value="ECO:0007669"/>
    <property type="project" value="InterPro"/>
</dbReference>
<dbReference type="STRING" id="695939.SAMN00790413_01267"/>
<accession>A0A1W1VFH6</accession>
<feature type="domain" description="Polymerase nucleotidyl transferase" evidence="1">
    <location>
        <begin position="25"/>
        <end position="75"/>
    </location>
</feature>